<dbReference type="Proteomes" id="UP000198959">
    <property type="component" value="Unassembled WGS sequence"/>
</dbReference>
<proteinExistence type="inferred from homology"/>
<evidence type="ECO:0000256" key="6">
    <source>
        <dbReference type="ARBA" id="ARBA00023136"/>
    </source>
</evidence>
<reference evidence="11" key="1">
    <citation type="submission" date="2016-06" db="EMBL/GenBank/DDBJ databases">
        <authorList>
            <person name="Varghese N."/>
            <person name="Submissions Spin"/>
        </authorList>
    </citation>
    <scope>NUCLEOTIDE SEQUENCE [LARGE SCALE GENOMIC DNA]</scope>
    <source>
        <strain evidence="11">DSM 43817</strain>
    </source>
</reference>
<sequence length="329" mass="36286">MTSVPTVVPGGAADSAAPPRPAPTAARRRRPGKLRQYAWQYVFLAPMLLLFVAFTLWPMVASWWYSFFNWDGVGPATEFVGFANFTEVLGSEKFWHSFRNSFFFSLVAICVEMPLALLVAILLNSRKLRGRNLYRLLLFLPVVTTTAVVGIVIAVLLDPAGGFVNELMRSVGLVDTPVSFLSESYALPTVMAVDVWKGFGITLIYWLAALQTVPEDLYEAAKIDGANGRQTLWNVTLPVIAPIGVVILLLTFQKSMNPFDLVQAMTQGGPNYATDVVATYIYRYAFNPELNAPRYGFACAAGVVFGLITLLMTALQAPLLRRQYLKGSH</sequence>
<dbReference type="InterPro" id="IPR000515">
    <property type="entry name" value="MetI-like"/>
</dbReference>
<dbReference type="GO" id="GO:0005886">
    <property type="term" value="C:plasma membrane"/>
    <property type="evidence" value="ECO:0007669"/>
    <property type="project" value="UniProtKB-SubCell"/>
</dbReference>
<evidence type="ECO:0000256" key="2">
    <source>
        <dbReference type="ARBA" id="ARBA00022448"/>
    </source>
</evidence>
<dbReference type="Gene3D" id="1.10.3720.10">
    <property type="entry name" value="MetI-like"/>
    <property type="match status" value="1"/>
</dbReference>
<dbReference type="PANTHER" id="PTHR30193:SF37">
    <property type="entry name" value="INNER MEMBRANE ABC TRANSPORTER PERMEASE PROTEIN YCJO"/>
    <property type="match status" value="1"/>
</dbReference>
<comment type="similarity">
    <text evidence="7">Belongs to the binding-protein-dependent transport system permease family.</text>
</comment>
<evidence type="ECO:0000313" key="10">
    <source>
        <dbReference type="EMBL" id="SCL32500.1"/>
    </source>
</evidence>
<evidence type="ECO:0000256" key="4">
    <source>
        <dbReference type="ARBA" id="ARBA00022692"/>
    </source>
</evidence>
<feature type="domain" description="ABC transmembrane type-1" evidence="9">
    <location>
        <begin position="98"/>
        <end position="316"/>
    </location>
</feature>
<evidence type="ECO:0000259" key="9">
    <source>
        <dbReference type="PROSITE" id="PS50928"/>
    </source>
</evidence>
<gene>
    <name evidence="10" type="ORF">GA0074692_3330</name>
</gene>
<accession>A0A1C6SSM4</accession>
<evidence type="ECO:0000256" key="7">
    <source>
        <dbReference type="RuleBase" id="RU363032"/>
    </source>
</evidence>
<feature type="region of interest" description="Disordered" evidence="8">
    <location>
        <begin position="1"/>
        <end position="29"/>
    </location>
</feature>
<dbReference type="PANTHER" id="PTHR30193">
    <property type="entry name" value="ABC TRANSPORTER PERMEASE PROTEIN"/>
    <property type="match status" value="1"/>
</dbReference>
<name>A0A1C6SSM4_9ACTN</name>
<dbReference type="EMBL" id="FMHW01000002">
    <property type="protein sequence ID" value="SCL32500.1"/>
    <property type="molecule type" value="Genomic_DNA"/>
</dbReference>
<keyword evidence="11" id="KW-1185">Reference proteome</keyword>
<keyword evidence="4" id="KW-0812">Transmembrane</keyword>
<keyword evidence="3" id="KW-1003">Cell membrane</keyword>
<dbReference type="InterPro" id="IPR035906">
    <property type="entry name" value="MetI-like_sf"/>
</dbReference>
<evidence type="ECO:0000313" key="11">
    <source>
        <dbReference type="Proteomes" id="UP000198959"/>
    </source>
</evidence>
<dbReference type="InterPro" id="IPR051393">
    <property type="entry name" value="ABC_transporter_permease"/>
</dbReference>
<comment type="subcellular location">
    <subcellularLocation>
        <location evidence="1 7">Cell membrane</location>
        <topology evidence="1 7">Multi-pass membrane protein</topology>
    </subcellularLocation>
</comment>
<keyword evidence="6" id="KW-0472">Membrane</keyword>
<dbReference type="Pfam" id="PF00528">
    <property type="entry name" value="BPD_transp_1"/>
    <property type="match status" value="1"/>
</dbReference>
<protein>
    <submittedName>
        <fullName evidence="10">Carbohydrate ABC transporter membrane protein 1, CUT1 family</fullName>
    </submittedName>
</protein>
<organism evidence="10 11">
    <name type="scientific">Micromonospora pallida</name>
    <dbReference type="NCBI Taxonomy" id="145854"/>
    <lineage>
        <taxon>Bacteria</taxon>
        <taxon>Bacillati</taxon>
        <taxon>Actinomycetota</taxon>
        <taxon>Actinomycetes</taxon>
        <taxon>Micromonosporales</taxon>
        <taxon>Micromonosporaceae</taxon>
        <taxon>Micromonospora</taxon>
    </lineage>
</organism>
<evidence type="ECO:0000256" key="3">
    <source>
        <dbReference type="ARBA" id="ARBA00022475"/>
    </source>
</evidence>
<evidence type="ECO:0000256" key="5">
    <source>
        <dbReference type="ARBA" id="ARBA00022989"/>
    </source>
</evidence>
<evidence type="ECO:0000256" key="8">
    <source>
        <dbReference type="SAM" id="MobiDB-lite"/>
    </source>
</evidence>
<dbReference type="AlphaFoldDB" id="A0A1C6SSM4"/>
<dbReference type="RefSeq" id="WP_218106680.1">
    <property type="nucleotide sequence ID" value="NZ_FMHW01000002.1"/>
</dbReference>
<dbReference type="STRING" id="145854.GA0074692_3330"/>
<keyword evidence="5" id="KW-1133">Transmembrane helix</keyword>
<keyword evidence="2 7" id="KW-0813">Transport</keyword>
<dbReference type="GO" id="GO:0055085">
    <property type="term" value="P:transmembrane transport"/>
    <property type="evidence" value="ECO:0007669"/>
    <property type="project" value="InterPro"/>
</dbReference>
<dbReference type="CDD" id="cd06261">
    <property type="entry name" value="TM_PBP2"/>
    <property type="match status" value="1"/>
</dbReference>
<dbReference type="PROSITE" id="PS50928">
    <property type="entry name" value="ABC_TM1"/>
    <property type="match status" value="1"/>
</dbReference>
<evidence type="ECO:0000256" key="1">
    <source>
        <dbReference type="ARBA" id="ARBA00004651"/>
    </source>
</evidence>
<dbReference type="SUPFAM" id="SSF161098">
    <property type="entry name" value="MetI-like"/>
    <property type="match status" value="1"/>
</dbReference>